<dbReference type="AlphaFoldDB" id="A0A7D5SBT6"/>
<dbReference type="KEGG" id="acog:HWD57_03455"/>
<proteinExistence type="predicted"/>
<accession>A0A7D5SBT6</accession>
<dbReference type="EMBL" id="CP058708">
    <property type="protein sequence ID" value="QLH48939.1"/>
    <property type="molecule type" value="Genomic_DNA"/>
</dbReference>
<reference evidence="1 2" key="1">
    <citation type="journal article" date="2019" name="Microbiome">
        <title>Annotated bacterial chromosomes from frame-shift-corrected long-read metagenomic data.</title>
        <authorList>
            <person name="Arumugam K."/>
            <person name="Bagci C."/>
            <person name="Bessarab I."/>
            <person name="Beier S."/>
            <person name="Buchfink B."/>
            <person name="Gorska A."/>
            <person name="Qiu G."/>
            <person name="Huson D.H."/>
            <person name="Williams R.B.H."/>
        </authorList>
    </citation>
    <scope>NUCLEOTIDE SEQUENCE [LARGE SCALE GENOMIC DNA]</scope>
    <source>
        <strain evidence="1">SSA1</strain>
    </source>
</reference>
<protein>
    <submittedName>
        <fullName evidence="1">Uncharacterized protein</fullName>
    </submittedName>
</protein>
<sequence>MSAEAWSSVRRRPLQDLHFHIERDHRVDVFRLVELVNSAQDAIVRRLEIARHLLRRLAGRSGGLVESRLELVGVSRGRRRTRVGDVRGLHHRRLELVDAGVDFDVDQGEHGYSGGMPKMAALALAAGLPLAVGLCTLPVHSIGDKSVDRRPFLTLR</sequence>
<name>A0A7D5SBT6_9PROT</name>
<dbReference type="Proteomes" id="UP000509684">
    <property type="component" value="Chromosome"/>
</dbReference>
<organism evidence="1 2">
    <name type="scientific">Candidatus Accumulibacter cognatus</name>
    <dbReference type="NCBI Taxonomy" id="2954383"/>
    <lineage>
        <taxon>Bacteria</taxon>
        <taxon>Pseudomonadati</taxon>
        <taxon>Pseudomonadota</taxon>
        <taxon>Betaproteobacteria</taxon>
        <taxon>Candidatus Accumulibacter</taxon>
    </lineage>
</organism>
<evidence type="ECO:0000313" key="2">
    <source>
        <dbReference type="Proteomes" id="UP000509684"/>
    </source>
</evidence>
<evidence type="ECO:0000313" key="1">
    <source>
        <dbReference type="EMBL" id="QLH48939.1"/>
    </source>
</evidence>
<gene>
    <name evidence="1" type="ORF">HWD57_03455</name>
</gene>